<dbReference type="InterPro" id="IPR019008">
    <property type="entry name" value="Beta_sandwich_EMC7"/>
</dbReference>
<dbReference type="VEuPathDB" id="CryptoDB:GNI_040060"/>
<dbReference type="OrthoDB" id="27095at2759"/>
<reference evidence="2" key="1">
    <citation type="submission" date="2013-12" db="EMBL/GenBank/DDBJ databases">
        <authorList>
            <person name="Omoto C.K."/>
            <person name="Sibley D."/>
            <person name="Venepally P."/>
            <person name="Hadjithomas M."/>
            <person name="Karamycheva S."/>
            <person name="Brunk B."/>
            <person name="Roos D."/>
            <person name="Caler E."/>
            <person name="Lorenzi H."/>
        </authorList>
    </citation>
    <scope>NUCLEOTIDE SEQUENCE</scope>
</reference>
<protein>
    <recommendedName>
        <fullName evidence="1">ER membrane protein complex subunit 7 beta-sandwich domain-containing protein</fullName>
    </recommendedName>
</protein>
<accession>A0A023BAB9</accession>
<evidence type="ECO:0000313" key="2">
    <source>
        <dbReference type="EMBL" id="EZG78206.1"/>
    </source>
</evidence>
<keyword evidence="3" id="KW-1185">Reference proteome</keyword>
<dbReference type="EMBL" id="AFNH02000306">
    <property type="protein sequence ID" value="EZG78206.1"/>
    <property type="molecule type" value="Genomic_DNA"/>
</dbReference>
<proteinExistence type="predicted"/>
<name>A0A023BAB9_GRENI</name>
<dbReference type="AlphaFoldDB" id="A0A023BAB9"/>
<sequence length="242" mass="26412">MRLFSAAILALTPSAKTLTGKIVIPRLVTNEEGAVGKSWWYTEEKNPFGADWKRRNLNLTKTVIEVIPIGQSEPSARIQPDSDGSFITPDVKSDVLIRASHPAFIFESALISVDDINPSSDEQDISNDGVISDGVEGDRLHIFRVEPHEGVKRKLKRSGELVLPATKILSPYSNPKAFSVWSLVKNPIVLLGGGMLFISYGLPALTKGMDLDKLREEAGIASTGPSPFTGSFIPLIKHNHKD</sequence>
<dbReference type="Pfam" id="PF09430">
    <property type="entry name" value="EMC7_beta-sandw"/>
    <property type="match status" value="1"/>
</dbReference>
<dbReference type="RefSeq" id="XP_011129426.1">
    <property type="nucleotide sequence ID" value="XM_011131124.1"/>
</dbReference>
<gene>
    <name evidence="2" type="ORF">GNI_040060</name>
</gene>
<organism evidence="2 3">
    <name type="scientific">Gregarina niphandrodes</name>
    <name type="common">Septate eugregarine</name>
    <dbReference type="NCBI Taxonomy" id="110365"/>
    <lineage>
        <taxon>Eukaryota</taxon>
        <taxon>Sar</taxon>
        <taxon>Alveolata</taxon>
        <taxon>Apicomplexa</taxon>
        <taxon>Conoidasida</taxon>
        <taxon>Gregarinasina</taxon>
        <taxon>Eugregarinorida</taxon>
        <taxon>Gregarinidae</taxon>
        <taxon>Gregarina</taxon>
    </lineage>
</organism>
<comment type="caution">
    <text evidence="2">The sequence shown here is derived from an EMBL/GenBank/DDBJ whole genome shotgun (WGS) entry which is preliminary data.</text>
</comment>
<dbReference type="GeneID" id="22911548"/>
<evidence type="ECO:0000313" key="3">
    <source>
        <dbReference type="Proteomes" id="UP000019763"/>
    </source>
</evidence>
<feature type="domain" description="ER membrane protein complex subunit 7 beta-sandwich" evidence="1">
    <location>
        <begin position="75"/>
        <end position="191"/>
    </location>
</feature>
<evidence type="ECO:0000259" key="1">
    <source>
        <dbReference type="Pfam" id="PF09430"/>
    </source>
</evidence>
<dbReference type="Proteomes" id="UP000019763">
    <property type="component" value="Unassembled WGS sequence"/>
</dbReference>